<gene>
    <name evidence="1" type="ORF">WT26_03370</name>
</gene>
<dbReference type="Proteomes" id="UP000094776">
    <property type="component" value="Chromosome 1"/>
</dbReference>
<evidence type="ECO:0000313" key="2">
    <source>
        <dbReference type="Proteomes" id="UP000094776"/>
    </source>
</evidence>
<evidence type="ECO:0000313" key="1">
    <source>
        <dbReference type="EMBL" id="AOK15149.1"/>
    </source>
</evidence>
<reference evidence="1 2" key="1">
    <citation type="submission" date="2015-12" db="EMBL/GenBank/DDBJ databases">
        <title>Diversity of Burkholderia near neighbor genomes.</title>
        <authorList>
            <person name="Sahl J."/>
            <person name="Wagner D."/>
            <person name="Keim P."/>
        </authorList>
    </citation>
    <scope>NUCLEOTIDE SEQUENCE [LARGE SCALE GENOMIC DNA]</scope>
    <source>
        <strain evidence="1 2">MSMB1184WGS</strain>
    </source>
</reference>
<dbReference type="EMBL" id="CP013443">
    <property type="protein sequence ID" value="AOK15149.1"/>
    <property type="molecule type" value="Genomic_DNA"/>
</dbReference>
<proteinExistence type="predicted"/>
<sequence>MGIQPIAEFVDVLPVHGLFGLTLRKILGFNTNTPIKRDQRTTGIGSFLSAIDHVVEIFHHVGDRYLACIVRHPTVRVLRSLEVLAIESIVQPFAQAALNGPEVGAEIVHAVDQDRCARIARLDIDVRMGFLWTVRHQ</sequence>
<name>A0A1B4PMK9_BURCE</name>
<protein>
    <submittedName>
        <fullName evidence="1">Uncharacterized protein</fullName>
    </submittedName>
</protein>
<dbReference type="AlphaFoldDB" id="A0A1B4PMK9"/>
<organism evidence="1 2">
    <name type="scientific">Burkholderia cepacia</name>
    <name type="common">Pseudomonas cepacia</name>
    <dbReference type="NCBI Taxonomy" id="292"/>
    <lineage>
        <taxon>Bacteria</taxon>
        <taxon>Pseudomonadati</taxon>
        <taxon>Pseudomonadota</taxon>
        <taxon>Betaproteobacteria</taxon>
        <taxon>Burkholderiales</taxon>
        <taxon>Burkholderiaceae</taxon>
        <taxon>Burkholderia</taxon>
        <taxon>Burkholderia cepacia complex</taxon>
    </lineage>
</organism>
<accession>A0A1B4PMK9</accession>